<feature type="domain" description="Ferric oxidoreductase" evidence="8">
    <location>
        <begin position="51"/>
        <end position="164"/>
    </location>
</feature>
<dbReference type="EMBL" id="QFQS01000007">
    <property type="protein sequence ID" value="PZQ95503.1"/>
    <property type="molecule type" value="Genomic_DNA"/>
</dbReference>
<keyword evidence="7" id="KW-0288">FMN</keyword>
<evidence type="ECO:0000256" key="7">
    <source>
        <dbReference type="HAMAP-Rule" id="MF_01207"/>
    </source>
</evidence>
<keyword evidence="7" id="KW-0479">Metal-binding</keyword>
<feature type="transmembrane region" description="Helical" evidence="7">
    <location>
        <begin position="79"/>
        <end position="99"/>
    </location>
</feature>
<keyword evidence="7" id="KW-0249">Electron transport</keyword>
<dbReference type="NCBIfam" id="NF003833">
    <property type="entry name" value="PRK05419.1-5"/>
    <property type="match status" value="1"/>
</dbReference>
<gene>
    <name evidence="7" type="primary">msrQ</name>
    <name evidence="9" type="ORF">DI533_19555</name>
</gene>
<comment type="function">
    <text evidence="7">Part of the MsrPQ system that repairs oxidized periplasmic proteins containing methionine sulfoxide residues (Met-O), using respiratory chain electrons. Thus protects these proteins from oxidative-stress damage caused by reactive species of oxygen and chlorine generated by the host defense mechanisms. MsrPQ is essential for the maintenance of envelope integrity under bleach stress, rescuing a wide series of structurally unrelated periplasmic proteins from methionine oxidation. MsrQ provides electrons for reduction to the reductase catalytic subunit MsrP, using the quinone pool of the respiratory chain.</text>
</comment>
<dbReference type="GO" id="GO:0046872">
    <property type="term" value="F:metal ion binding"/>
    <property type="evidence" value="ECO:0007669"/>
    <property type="project" value="UniProtKB-KW"/>
</dbReference>
<evidence type="ECO:0000256" key="1">
    <source>
        <dbReference type="ARBA" id="ARBA00004141"/>
    </source>
</evidence>
<dbReference type="GO" id="GO:0030091">
    <property type="term" value="P:protein repair"/>
    <property type="evidence" value="ECO:0007669"/>
    <property type="project" value="UniProtKB-UniRule"/>
</dbReference>
<comment type="subcellular location">
    <subcellularLocation>
        <location evidence="7">Cell membrane</location>
        <topology evidence="7">Multi-pass membrane protein</topology>
    </subcellularLocation>
    <subcellularLocation>
        <location evidence="1">Membrane</location>
        <topology evidence="1">Multi-pass membrane protein</topology>
    </subcellularLocation>
</comment>
<comment type="cofactor">
    <cofactor evidence="7">
        <name>heme b</name>
        <dbReference type="ChEBI" id="CHEBI:60344"/>
    </cofactor>
    <text evidence="7">Binds 1 heme b (iron(II)-protoporphyrin IX) group per subunit.</text>
</comment>
<keyword evidence="4 7" id="KW-1133">Transmembrane helix</keyword>
<dbReference type="Pfam" id="PF01794">
    <property type="entry name" value="Ferric_reduct"/>
    <property type="match status" value="1"/>
</dbReference>
<proteinExistence type="inferred from homology"/>
<keyword evidence="3 7" id="KW-0812">Transmembrane</keyword>
<dbReference type="PANTHER" id="PTHR36964:SF1">
    <property type="entry name" value="PROTEIN-METHIONINE-SULFOXIDE REDUCTASE HEME-BINDING SUBUNIT MSRQ"/>
    <property type="match status" value="1"/>
</dbReference>
<name>A0A2W5TXJ3_CERSP</name>
<dbReference type="Proteomes" id="UP000248975">
    <property type="component" value="Unassembled WGS sequence"/>
</dbReference>
<keyword evidence="7" id="KW-0285">Flavoprotein</keyword>
<organism evidence="9 10">
    <name type="scientific">Cereibacter sphaeroides</name>
    <name type="common">Rhodobacter sphaeroides</name>
    <dbReference type="NCBI Taxonomy" id="1063"/>
    <lineage>
        <taxon>Bacteria</taxon>
        <taxon>Pseudomonadati</taxon>
        <taxon>Pseudomonadota</taxon>
        <taxon>Alphaproteobacteria</taxon>
        <taxon>Rhodobacterales</taxon>
        <taxon>Paracoccaceae</taxon>
        <taxon>Cereibacter</taxon>
    </lineage>
</organism>
<feature type="transmembrane region" description="Helical" evidence="7">
    <location>
        <begin position="119"/>
        <end position="135"/>
    </location>
</feature>
<dbReference type="PANTHER" id="PTHR36964">
    <property type="entry name" value="PROTEIN-METHIONINE-SULFOXIDE REDUCTASE HEME-BINDING SUBUNIT MSRQ"/>
    <property type="match status" value="1"/>
</dbReference>
<comment type="caution">
    <text evidence="9">The sequence shown here is derived from an EMBL/GenBank/DDBJ whole genome shotgun (WGS) entry which is preliminary data.</text>
</comment>
<accession>A0A2W5TXJ3</accession>
<evidence type="ECO:0000313" key="10">
    <source>
        <dbReference type="Proteomes" id="UP000248975"/>
    </source>
</evidence>
<dbReference type="InterPro" id="IPR022837">
    <property type="entry name" value="MsrQ-like"/>
</dbReference>
<dbReference type="InterPro" id="IPR013130">
    <property type="entry name" value="Fe3_Rdtase_TM_dom"/>
</dbReference>
<keyword evidence="6 7" id="KW-0472">Membrane</keyword>
<evidence type="ECO:0000313" key="9">
    <source>
        <dbReference type="EMBL" id="PZQ95503.1"/>
    </source>
</evidence>
<sequence>MDISASLNQWLRRVPPWLVYLLGLLPLASLIWDGFLGDLGADPVKEVERALGLTGLQFLLGSMLVTPIRRFLGINLIRYRRAIGLIAFFYITLHFLTWLTLDLQLRWGEIGADLVKRPYIILGMIGFLAMIPLAITSNNLSIRRMGAATWGKLHRLAYVAVIAGALHYLILVKAWPKEPVFYMAAAVVLVAMRLLWLSRRVAPGRV</sequence>
<dbReference type="AlphaFoldDB" id="A0A2W5TXJ3"/>
<dbReference type="HAMAP" id="MF_01207">
    <property type="entry name" value="MsrQ"/>
    <property type="match status" value="1"/>
</dbReference>
<keyword evidence="2 7" id="KW-0813">Transport</keyword>
<evidence type="ECO:0000256" key="2">
    <source>
        <dbReference type="ARBA" id="ARBA00022448"/>
    </source>
</evidence>
<feature type="transmembrane region" description="Helical" evidence="7">
    <location>
        <begin position="180"/>
        <end position="197"/>
    </location>
</feature>
<evidence type="ECO:0000256" key="6">
    <source>
        <dbReference type="ARBA" id="ARBA00023136"/>
    </source>
</evidence>
<dbReference type="GO" id="GO:0009055">
    <property type="term" value="F:electron transfer activity"/>
    <property type="evidence" value="ECO:0007669"/>
    <property type="project" value="UniProtKB-UniRule"/>
</dbReference>
<keyword evidence="7" id="KW-1003">Cell membrane</keyword>
<protein>
    <recommendedName>
        <fullName evidence="7">Protein-methionine-sulfoxide reductase heme-binding subunit MsrQ</fullName>
    </recommendedName>
    <alternativeName>
        <fullName evidence="7">Flavocytochrome MsrQ</fullName>
    </alternativeName>
</protein>
<keyword evidence="7" id="KW-0349">Heme</keyword>
<evidence type="ECO:0000256" key="4">
    <source>
        <dbReference type="ARBA" id="ARBA00022989"/>
    </source>
</evidence>
<feature type="transmembrane region" description="Helical" evidence="7">
    <location>
        <begin position="49"/>
        <end position="67"/>
    </location>
</feature>
<feature type="transmembrane region" description="Helical" evidence="7">
    <location>
        <begin position="156"/>
        <end position="174"/>
    </location>
</feature>
<dbReference type="GO" id="GO:0010181">
    <property type="term" value="F:FMN binding"/>
    <property type="evidence" value="ECO:0007669"/>
    <property type="project" value="UniProtKB-UniRule"/>
</dbReference>
<comment type="subunit">
    <text evidence="7">Heterodimer of a catalytic subunit (MsrP) and a heme-binding subunit (MsrQ).</text>
</comment>
<evidence type="ECO:0000256" key="5">
    <source>
        <dbReference type="ARBA" id="ARBA00023004"/>
    </source>
</evidence>
<dbReference type="GO" id="GO:0020037">
    <property type="term" value="F:heme binding"/>
    <property type="evidence" value="ECO:0007669"/>
    <property type="project" value="UniProtKB-UniRule"/>
</dbReference>
<reference evidence="9 10" key="1">
    <citation type="submission" date="2017-08" db="EMBL/GenBank/DDBJ databases">
        <title>Infants hospitalized years apart are colonized by the same room-sourced microbial strains.</title>
        <authorList>
            <person name="Brooks B."/>
            <person name="Olm M.R."/>
            <person name="Firek B.A."/>
            <person name="Baker R."/>
            <person name="Thomas B.C."/>
            <person name="Morowitz M.J."/>
            <person name="Banfield J.F."/>
        </authorList>
    </citation>
    <scope>NUCLEOTIDE SEQUENCE [LARGE SCALE GENOMIC DNA]</scope>
    <source>
        <strain evidence="9">S2_003_000_R2_11</strain>
    </source>
</reference>
<dbReference type="GO" id="GO:0016679">
    <property type="term" value="F:oxidoreductase activity, acting on diphenols and related substances as donors"/>
    <property type="evidence" value="ECO:0007669"/>
    <property type="project" value="TreeGrafter"/>
</dbReference>
<evidence type="ECO:0000259" key="8">
    <source>
        <dbReference type="Pfam" id="PF01794"/>
    </source>
</evidence>
<dbReference type="GO" id="GO:0005886">
    <property type="term" value="C:plasma membrane"/>
    <property type="evidence" value="ECO:0007669"/>
    <property type="project" value="UniProtKB-SubCell"/>
</dbReference>
<comment type="cofactor">
    <cofactor evidence="7">
        <name>FMN</name>
        <dbReference type="ChEBI" id="CHEBI:58210"/>
    </cofactor>
    <text evidence="7">Binds 1 FMN per subunit.</text>
</comment>
<keyword evidence="5 7" id="KW-0408">Iron</keyword>
<feature type="transmembrane region" description="Helical" evidence="7">
    <location>
        <begin position="17"/>
        <end position="37"/>
    </location>
</feature>
<comment type="similarity">
    <text evidence="7">Belongs to the MsrQ family.</text>
</comment>
<evidence type="ECO:0000256" key="3">
    <source>
        <dbReference type="ARBA" id="ARBA00022692"/>
    </source>
</evidence>